<dbReference type="PANTHER" id="PTHR34378">
    <property type="entry name" value="GLUTAMATE--CYSTEINE LIGASE, CHLOROPLASTIC"/>
    <property type="match status" value="1"/>
</dbReference>
<keyword evidence="8" id="KW-0809">Transit peptide</keyword>
<keyword evidence="6 10" id="KW-0547">Nucleotide-binding</keyword>
<dbReference type="NCBIfam" id="TIGR01436">
    <property type="entry name" value="glu_cys_lig_pln"/>
    <property type="match status" value="1"/>
</dbReference>
<evidence type="ECO:0000256" key="7">
    <source>
        <dbReference type="ARBA" id="ARBA00022840"/>
    </source>
</evidence>
<evidence type="ECO:0000256" key="10">
    <source>
        <dbReference type="PIRNR" id="PIRNR017901"/>
    </source>
</evidence>
<comment type="similarity">
    <text evidence="10">Belongs to the glutamate--cysteine ligase type 2 family. EgtA subfamily.</text>
</comment>
<evidence type="ECO:0000256" key="6">
    <source>
        <dbReference type="ARBA" id="ARBA00022741"/>
    </source>
</evidence>
<evidence type="ECO:0000256" key="5">
    <source>
        <dbReference type="ARBA" id="ARBA00022684"/>
    </source>
</evidence>
<evidence type="ECO:0000256" key="9">
    <source>
        <dbReference type="ARBA" id="ARBA00023157"/>
    </source>
</evidence>
<name>A0AA52EJE5_9PROT</name>
<evidence type="ECO:0000256" key="1">
    <source>
        <dbReference type="ARBA" id="ARBA00005006"/>
    </source>
</evidence>
<dbReference type="InterPro" id="IPR006336">
    <property type="entry name" value="GCS2"/>
</dbReference>
<accession>A0AA52EJE5</accession>
<dbReference type="SUPFAM" id="SSF55931">
    <property type="entry name" value="Glutamine synthetase/guanido kinase"/>
    <property type="match status" value="1"/>
</dbReference>
<reference evidence="12" key="1">
    <citation type="submission" date="2023-04" db="EMBL/GenBank/DDBJ databases">
        <title>Complete genome sequence of Temperatibacter marinus.</title>
        <authorList>
            <person name="Rong J.-C."/>
            <person name="Yi M.-L."/>
            <person name="Zhao Q."/>
        </authorList>
    </citation>
    <scope>NUCLEOTIDE SEQUENCE</scope>
    <source>
        <strain evidence="12">NBRC 110045</strain>
    </source>
</reference>
<evidence type="ECO:0000313" key="12">
    <source>
        <dbReference type="EMBL" id="WND03131.1"/>
    </source>
</evidence>
<dbReference type="InterPro" id="IPR035434">
    <property type="entry name" value="GCL_bact_plant"/>
</dbReference>
<dbReference type="GO" id="GO:0005524">
    <property type="term" value="F:ATP binding"/>
    <property type="evidence" value="ECO:0007669"/>
    <property type="project" value="UniProtKB-UniRule"/>
</dbReference>
<comment type="subunit">
    <text evidence="3">Homodimer or monomer when oxidized or reduced, respectively.</text>
</comment>
<keyword evidence="7 10" id="KW-0067">ATP-binding</keyword>
<protein>
    <recommendedName>
        <fullName evidence="10">Glutamate--cysteine ligase</fullName>
        <ecNumber evidence="10">6.3.2.2</ecNumber>
    </recommendedName>
</protein>
<dbReference type="Proteomes" id="UP001268683">
    <property type="component" value="Chromosome"/>
</dbReference>
<dbReference type="PIRSF" id="PIRSF017901">
    <property type="entry name" value="GCL"/>
    <property type="match status" value="1"/>
</dbReference>
<comment type="catalytic activity">
    <reaction evidence="10">
        <text>L-cysteine + L-glutamate + ATP = gamma-L-glutamyl-L-cysteine + ADP + phosphate + H(+)</text>
        <dbReference type="Rhea" id="RHEA:13285"/>
        <dbReference type="ChEBI" id="CHEBI:15378"/>
        <dbReference type="ChEBI" id="CHEBI:29985"/>
        <dbReference type="ChEBI" id="CHEBI:30616"/>
        <dbReference type="ChEBI" id="CHEBI:35235"/>
        <dbReference type="ChEBI" id="CHEBI:43474"/>
        <dbReference type="ChEBI" id="CHEBI:58173"/>
        <dbReference type="ChEBI" id="CHEBI:456216"/>
        <dbReference type="EC" id="6.3.2.2"/>
    </reaction>
</comment>
<dbReference type="GO" id="GO:0006750">
    <property type="term" value="P:glutathione biosynthetic process"/>
    <property type="evidence" value="ECO:0007669"/>
    <property type="project" value="UniProtKB-UniRule"/>
</dbReference>
<proteinExistence type="inferred from homology"/>
<dbReference type="KEGG" id="tmk:QGN29_01965"/>
<evidence type="ECO:0000313" key="13">
    <source>
        <dbReference type="Proteomes" id="UP001268683"/>
    </source>
</evidence>
<evidence type="ECO:0000256" key="2">
    <source>
        <dbReference type="ARBA" id="ARBA00010253"/>
    </source>
</evidence>
<dbReference type="Gene3D" id="3.30.590.20">
    <property type="match status" value="1"/>
</dbReference>
<keyword evidence="5" id="KW-0317">Glutathione biosynthesis</keyword>
<keyword evidence="9 11" id="KW-1015">Disulfide bond</keyword>
<dbReference type="PANTHER" id="PTHR34378:SF1">
    <property type="entry name" value="GLUTAMATE--CYSTEINE LIGASE, CHLOROPLASTIC"/>
    <property type="match status" value="1"/>
</dbReference>
<evidence type="ECO:0000256" key="3">
    <source>
        <dbReference type="ARBA" id="ARBA00011153"/>
    </source>
</evidence>
<dbReference type="AlphaFoldDB" id="A0AA52EJE5"/>
<keyword evidence="13" id="KW-1185">Reference proteome</keyword>
<evidence type="ECO:0000256" key="11">
    <source>
        <dbReference type="PIRSR" id="PIRSR017901-50"/>
    </source>
</evidence>
<comment type="similarity">
    <text evidence="2">Belongs to the carboxylate-amine ligase family. Glutamate--cysteine ligase type 2 subfamily.</text>
</comment>
<dbReference type="RefSeq" id="WP_310798980.1">
    <property type="nucleotide sequence ID" value="NZ_CP123872.1"/>
</dbReference>
<comment type="function">
    <text evidence="10">Catalyzes the synthesis of gamma-glutamylcysteine (gamma-GC).</text>
</comment>
<evidence type="ECO:0000256" key="8">
    <source>
        <dbReference type="ARBA" id="ARBA00022946"/>
    </source>
</evidence>
<dbReference type="EMBL" id="CP123872">
    <property type="protein sequence ID" value="WND03131.1"/>
    <property type="molecule type" value="Genomic_DNA"/>
</dbReference>
<dbReference type="GO" id="GO:0004357">
    <property type="term" value="F:glutamate-cysteine ligase activity"/>
    <property type="evidence" value="ECO:0007669"/>
    <property type="project" value="UniProtKB-UniRule"/>
</dbReference>
<feature type="disulfide bond" evidence="11">
    <location>
        <begin position="111"/>
        <end position="331"/>
    </location>
</feature>
<evidence type="ECO:0000256" key="4">
    <source>
        <dbReference type="ARBA" id="ARBA00022598"/>
    </source>
</evidence>
<organism evidence="12 13">
    <name type="scientific">Temperatibacter marinus</name>
    <dbReference type="NCBI Taxonomy" id="1456591"/>
    <lineage>
        <taxon>Bacteria</taxon>
        <taxon>Pseudomonadati</taxon>
        <taxon>Pseudomonadota</taxon>
        <taxon>Alphaproteobacteria</taxon>
        <taxon>Kordiimonadales</taxon>
        <taxon>Temperatibacteraceae</taxon>
        <taxon>Temperatibacter</taxon>
    </lineage>
</organism>
<keyword evidence="4 10" id="KW-0436">Ligase</keyword>
<comment type="pathway">
    <text evidence="1">Sulfur metabolism; glutathione biosynthesis; glutathione from L-cysteine and L-glutamate: step 1/2.</text>
</comment>
<sequence length="453" mass="50815">MADTTIIDSKDVMMAYLESGSKPDRDSWRIGAEHEKFVFHRSDNRPLSYAGENGRPGIRDVLKAFEDFGWKPVSESGNVIAEISGGASITLEPGGQFELSGAPLEHMHDICTETSRHLQHAKEIGEKLDVGFLGLGFHPTSSRECIPVMPKARYGIMRNYMPKVGSLGLDMMMRTCTVQVNLDFESEADMIEKFRIGLALQPIATALFANSPFLDGRNVGYQSYRSHIWTDTDSDRCGLLPFVFEDGMSFERYLDHVLDVPMYFVRRGGDYIDAAGQSFRDFMDGKLPALPGELPTMEDFQDHMTTLFPEVRLKTFLEMRGADGGPWNRLCALPAFWVGLLYSKDSQQACLDLIKPWTFEELETMRHSAPKLGLKTAHKGRLLRDVAKEVLDIADAGLKERAKLSTSGENESGFISSLYETVETGKTPADKMIDAMEDHWDGDVSHVFKEFSY</sequence>
<dbReference type="InterPro" id="IPR014746">
    <property type="entry name" value="Gln_synth/guanido_kin_cat_dom"/>
</dbReference>
<dbReference type="Pfam" id="PF04107">
    <property type="entry name" value="GCS2"/>
    <property type="match status" value="1"/>
</dbReference>
<gene>
    <name evidence="12" type="ORF">QGN29_01965</name>
</gene>
<dbReference type="EC" id="6.3.2.2" evidence="10"/>
<dbReference type="InterPro" id="IPR011556">
    <property type="entry name" value="Glut_cys_lig_pln_type"/>
</dbReference>